<dbReference type="GO" id="GO:0044550">
    <property type="term" value="P:secondary metabolite biosynthetic process"/>
    <property type="evidence" value="ECO:0007669"/>
    <property type="project" value="TreeGrafter"/>
</dbReference>
<dbReference type="EMBL" id="LRGB01007654">
    <property type="protein sequence ID" value="KZS01084.1"/>
    <property type="molecule type" value="Genomic_DNA"/>
</dbReference>
<dbReference type="Gene3D" id="3.30.300.30">
    <property type="match status" value="1"/>
</dbReference>
<protein>
    <submittedName>
        <fullName evidence="4">Putative ss-alanyl conjugating enzyme</fullName>
    </submittedName>
</protein>
<dbReference type="PANTHER" id="PTHR45527:SF1">
    <property type="entry name" value="FATTY ACID SYNTHASE"/>
    <property type="match status" value="1"/>
</dbReference>
<evidence type="ECO:0000313" key="4">
    <source>
        <dbReference type="EMBL" id="KZS01084.1"/>
    </source>
</evidence>
<evidence type="ECO:0000313" key="5">
    <source>
        <dbReference type="Proteomes" id="UP000076858"/>
    </source>
</evidence>
<dbReference type="FunFam" id="2.30.38.10:FF:000001">
    <property type="entry name" value="Non-ribosomal peptide synthetase PvdI"/>
    <property type="match status" value="1"/>
</dbReference>
<evidence type="ECO:0000256" key="2">
    <source>
        <dbReference type="ARBA" id="ARBA00022553"/>
    </source>
</evidence>
<keyword evidence="2" id="KW-0597">Phosphoprotein</keyword>
<proteinExistence type="predicted"/>
<gene>
    <name evidence="4" type="ORF">APZ42_002364</name>
</gene>
<accession>A0A162CYU6</accession>
<sequence length="201" mass="21870">VGDVVNPQSVQQMQQRHPALQVINGYGPTENTTFSTTWALGPVTADAGLPIGKPLPNRRCYVLNSQLQRVPVGVVGELYVAGAGLARGYLNRPALTEERFIANPFGAGRLYRTGDLVRYRAEGALEYLGRNDFQLKIRGYRIEAGEIEAALQRCGAEVALVSAQRDSAGHQVLVGYYQAADLAVETLRQRLSQSLPAHLVP</sequence>
<dbReference type="GO" id="GO:0005737">
    <property type="term" value="C:cytoplasm"/>
    <property type="evidence" value="ECO:0007669"/>
    <property type="project" value="TreeGrafter"/>
</dbReference>
<dbReference type="SUPFAM" id="SSF56801">
    <property type="entry name" value="Acetyl-CoA synthetase-like"/>
    <property type="match status" value="1"/>
</dbReference>
<evidence type="ECO:0000259" key="3">
    <source>
        <dbReference type="Pfam" id="PF00501"/>
    </source>
</evidence>
<dbReference type="InterPro" id="IPR000873">
    <property type="entry name" value="AMP-dep_synth/lig_dom"/>
</dbReference>
<dbReference type="GO" id="GO:0031177">
    <property type="term" value="F:phosphopantetheine binding"/>
    <property type="evidence" value="ECO:0007669"/>
    <property type="project" value="TreeGrafter"/>
</dbReference>
<keyword evidence="5" id="KW-1185">Reference proteome</keyword>
<comment type="caution">
    <text evidence="4">The sequence shown here is derived from an EMBL/GenBank/DDBJ whole genome shotgun (WGS) entry which is preliminary data.</text>
</comment>
<dbReference type="InterPro" id="IPR042099">
    <property type="entry name" value="ANL_N_sf"/>
</dbReference>
<evidence type="ECO:0000256" key="1">
    <source>
        <dbReference type="ARBA" id="ARBA00022450"/>
    </source>
</evidence>
<feature type="domain" description="AMP-dependent synthetase/ligase" evidence="3">
    <location>
        <begin position="2"/>
        <end position="90"/>
    </location>
</feature>
<dbReference type="Gene3D" id="3.40.50.12780">
    <property type="entry name" value="N-terminal domain of ligase-like"/>
    <property type="match status" value="1"/>
</dbReference>
<feature type="non-terminal residue" evidence="4">
    <location>
        <position position="201"/>
    </location>
</feature>
<feature type="non-terminal residue" evidence="4">
    <location>
        <position position="1"/>
    </location>
</feature>
<organism evidence="4 5">
    <name type="scientific">Daphnia magna</name>
    <dbReference type="NCBI Taxonomy" id="35525"/>
    <lineage>
        <taxon>Eukaryota</taxon>
        <taxon>Metazoa</taxon>
        <taxon>Ecdysozoa</taxon>
        <taxon>Arthropoda</taxon>
        <taxon>Crustacea</taxon>
        <taxon>Branchiopoda</taxon>
        <taxon>Diplostraca</taxon>
        <taxon>Cladocera</taxon>
        <taxon>Anomopoda</taxon>
        <taxon>Daphniidae</taxon>
        <taxon>Daphnia</taxon>
    </lineage>
</organism>
<dbReference type="InterPro" id="IPR045851">
    <property type="entry name" value="AMP-bd_C_sf"/>
</dbReference>
<reference evidence="4 5" key="1">
    <citation type="submission" date="2016-03" db="EMBL/GenBank/DDBJ databases">
        <title>EvidentialGene: Evidence-directed Construction of Genes on Genomes.</title>
        <authorList>
            <person name="Gilbert D.G."/>
            <person name="Choi J.-H."/>
            <person name="Mockaitis K."/>
            <person name="Colbourne J."/>
            <person name="Pfrender M."/>
        </authorList>
    </citation>
    <scope>NUCLEOTIDE SEQUENCE [LARGE SCALE GENOMIC DNA]</scope>
    <source>
        <strain evidence="4 5">Xinb3</strain>
        <tissue evidence="4">Complete organism</tissue>
    </source>
</reference>
<dbReference type="PANTHER" id="PTHR45527">
    <property type="entry name" value="NONRIBOSOMAL PEPTIDE SYNTHETASE"/>
    <property type="match status" value="1"/>
</dbReference>
<dbReference type="Proteomes" id="UP000076858">
    <property type="component" value="Unassembled WGS sequence"/>
</dbReference>
<dbReference type="GO" id="GO:0043041">
    <property type="term" value="P:amino acid activation for nonribosomal peptide biosynthetic process"/>
    <property type="evidence" value="ECO:0007669"/>
    <property type="project" value="TreeGrafter"/>
</dbReference>
<name>A0A162CYU6_9CRUS</name>
<keyword evidence="1" id="KW-0596">Phosphopantetheine</keyword>
<dbReference type="AlphaFoldDB" id="A0A162CYU6"/>
<dbReference type="STRING" id="35525.A0A162CYU6"/>
<dbReference type="Pfam" id="PF00501">
    <property type="entry name" value="AMP-binding"/>
    <property type="match status" value="1"/>
</dbReference>